<keyword evidence="10" id="KW-1185">Reference proteome</keyword>
<dbReference type="InterPro" id="IPR036314">
    <property type="entry name" value="SOD_C_sf"/>
</dbReference>
<evidence type="ECO:0000256" key="3">
    <source>
        <dbReference type="ARBA" id="ARBA00022723"/>
    </source>
</evidence>
<feature type="signal peptide" evidence="6">
    <location>
        <begin position="1"/>
        <end position="23"/>
    </location>
</feature>
<dbReference type="OrthoDB" id="2103506at2759"/>
<organism evidence="9 10">
    <name type="scientific">Synchytrium microbalum</name>
    <dbReference type="NCBI Taxonomy" id="1806994"/>
    <lineage>
        <taxon>Eukaryota</taxon>
        <taxon>Fungi</taxon>
        <taxon>Fungi incertae sedis</taxon>
        <taxon>Chytridiomycota</taxon>
        <taxon>Chytridiomycota incertae sedis</taxon>
        <taxon>Chytridiomycetes</taxon>
        <taxon>Synchytriales</taxon>
        <taxon>Synchytriaceae</taxon>
        <taxon>Synchytrium</taxon>
    </lineage>
</organism>
<evidence type="ECO:0000256" key="6">
    <source>
        <dbReference type="SAM" id="SignalP"/>
    </source>
</evidence>
<dbReference type="InterPro" id="IPR019833">
    <property type="entry name" value="Mn/Fe_SOD_BS"/>
</dbReference>
<dbReference type="GeneID" id="42001386"/>
<evidence type="ECO:0000256" key="1">
    <source>
        <dbReference type="ARBA" id="ARBA00008714"/>
    </source>
</evidence>
<evidence type="ECO:0000313" key="9">
    <source>
        <dbReference type="EMBL" id="TPX38362.1"/>
    </source>
</evidence>
<dbReference type="RefSeq" id="XP_031028076.1">
    <property type="nucleotide sequence ID" value="XM_031166089.1"/>
</dbReference>
<keyword evidence="4" id="KW-0560">Oxidoreductase</keyword>
<evidence type="ECO:0000313" key="10">
    <source>
        <dbReference type="Proteomes" id="UP000319731"/>
    </source>
</evidence>
<protein>
    <recommendedName>
        <fullName evidence="2">superoxide dismutase</fullName>
        <ecNumber evidence="2">1.15.1.1</ecNumber>
    </recommendedName>
</protein>
<dbReference type="SUPFAM" id="SSF54719">
    <property type="entry name" value="Fe,Mn superoxide dismutase (SOD), C-terminal domain"/>
    <property type="match status" value="1"/>
</dbReference>
<dbReference type="AlphaFoldDB" id="A0A507CFF8"/>
<dbReference type="PANTHER" id="PTHR43595">
    <property type="entry name" value="37S RIBOSOMAL PROTEIN S26, MITOCHONDRIAL"/>
    <property type="match status" value="1"/>
</dbReference>
<feature type="domain" description="Manganese/iron superoxide dismutase C-terminal" evidence="8">
    <location>
        <begin position="159"/>
        <end position="263"/>
    </location>
</feature>
<name>A0A507CFF8_9FUNG</name>
<dbReference type="STRING" id="1806994.A0A507CFF8"/>
<dbReference type="Proteomes" id="UP000319731">
    <property type="component" value="Unassembled WGS sequence"/>
</dbReference>
<dbReference type="InterPro" id="IPR019832">
    <property type="entry name" value="Mn/Fe_SOD_C"/>
</dbReference>
<evidence type="ECO:0000256" key="4">
    <source>
        <dbReference type="ARBA" id="ARBA00023002"/>
    </source>
</evidence>
<reference evidence="9 10" key="1">
    <citation type="journal article" date="2019" name="Sci. Rep.">
        <title>Comparative genomics of chytrid fungi reveal insights into the obligate biotrophic and pathogenic lifestyle of Synchytrium endobioticum.</title>
        <authorList>
            <person name="van de Vossenberg B.T.L.H."/>
            <person name="Warris S."/>
            <person name="Nguyen H.D.T."/>
            <person name="van Gent-Pelzer M.P.E."/>
            <person name="Joly D.L."/>
            <person name="van de Geest H.C."/>
            <person name="Bonants P.J.M."/>
            <person name="Smith D.S."/>
            <person name="Levesque C.A."/>
            <person name="van der Lee T.A.J."/>
        </authorList>
    </citation>
    <scope>NUCLEOTIDE SEQUENCE [LARGE SCALE GENOMIC DNA]</scope>
    <source>
        <strain evidence="9 10">JEL517</strain>
    </source>
</reference>
<evidence type="ECO:0000256" key="5">
    <source>
        <dbReference type="ARBA" id="ARBA00037226"/>
    </source>
</evidence>
<comment type="caution">
    <text evidence="9">The sequence shown here is derived from an EMBL/GenBank/DDBJ whole genome shotgun (WGS) entry which is preliminary data.</text>
</comment>
<evidence type="ECO:0000256" key="2">
    <source>
        <dbReference type="ARBA" id="ARBA00012682"/>
    </source>
</evidence>
<dbReference type="Gene3D" id="1.10.287.990">
    <property type="entry name" value="Fe,Mn superoxide dismutase (SOD) domain"/>
    <property type="match status" value="1"/>
</dbReference>
<dbReference type="Pfam" id="PF00081">
    <property type="entry name" value="Sod_Fe_N"/>
    <property type="match status" value="1"/>
</dbReference>
<keyword evidence="6" id="KW-0732">Signal</keyword>
<dbReference type="Gene3D" id="3.55.40.20">
    <property type="entry name" value="Iron/manganese superoxide dismutase, C-terminal domain"/>
    <property type="match status" value="1"/>
</dbReference>
<evidence type="ECO:0000259" key="7">
    <source>
        <dbReference type="Pfam" id="PF00081"/>
    </source>
</evidence>
<sequence length="279" mass="31315">MKSSGKICIVGALLVFLLPCVFAKKFTVPPLSYNYSSYEPVIDTQTMILHHTKHFQAYTGMLLSATFVQAQSPRTQALLAHNLNAAVQKLSNDLVDLDALSLARRIAREENGEVSRSVGWPDEVTRWAIRNNAGGYVNHAIYFKLLRPPNPIKPQNPSPSSKLGEAIIKQYSTFDAFKSEFAAAAMSVFGSGWVFLAFSAATSAIKILQTGNQDIPEQSIPEPRLDAILALDVWEHAYYLKYNNRRIEYVQQWFTIVDWDVAESLYEDAVDRATKHDEL</sequence>
<dbReference type="InterPro" id="IPR019831">
    <property type="entry name" value="Mn/Fe_SOD_N"/>
</dbReference>
<accession>A0A507CFF8</accession>
<proteinExistence type="inferred from homology"/>
<dbReference type="EC" id="1.15.1.1" evidence="2"/>
<dbReference type="PROSITE" id="PS00088">
    <property type="entry name" value="SOD_MN"/>
    <property type="match status" value="1"/>
</dbReference>
<dbReference type="SUPFAM" id="SSF46609">
    <property type="entry name" value="Fe,Mn superoxide dismutase (SOD), N-terminal domain"/>
    <property type="match status" value="1"/>
</dbReference>
<keyword evidence="3" id="KW-0479">Metal-binding</keyword>
<evidence type="ECO:0000259" key="8">
    <source>
        <dbReference type="Pfam" id="PF02777"/>
    </source>
</evidence>
<dbReference type="EMBL" id="QEAO01000001">
    <property type="protein sequence ID" value="TPX38362.1"/>
    <property type="molecule type" value="Genomic_DNA"/>
</dbReference>
<comment type="function">
    <text evidence="5">Component of the mitochondrial ribosome (mitoribosome), a dedicated translation machinery responsible for the synthesis of mitochondrial genome-encoded proteins, including at least some of the essential transmembrane subunits of the mitochondrial respiratory chain. The mitoribosomes are attached to the mitochondrial inner membrane and translation products are cotranslationally integrated into the membrane.</text>
</comment>
<comment type="similarity">
    <text evidence="1">Belongs to the iron/manganese superoxide dismutase family.</text>
</comment>
<dbReference type="Pfam" id="PF02777">
    <property type="entry name" value="Sod_Fe_C"/>
    <property type="match status" value="1"/>
</dbReference>
<dbReference type="PANTHER" id="PTHR43595:SF2">
    <property type="entry name" value="SMALL RIBOSOMAL SUBUNIT PROTEIN MS42"/>
    <property type="match status" value="1"/>
</dbReference>
<dbReference type="InterPro" id="IPR036324">
    <property type="entry name" value="Mn/Fe_SOD_N_sf"/>
</dbReference>
<feature type="domain" description="Manganese/iron superoxide dismutase N-terminal" evidence="7">
    <location>
        <begin position="25"/>
        <end position="59"/>
    </location>
</feature>
<feature type="chain" id="PRO_5021237078" description="superoxide dismutase" evidence="6">
    <location>
        <begin position="24"/>
        <end position="279"/>
    </location>
</feature>
<dbReference type="GO" id="GO:0004784">
    <property type="term" value="F:superoxide dismutase activity"/>
    <property type="evidence" value="ECO:0007669"/>
    <property type="project" value="UniProtKB-EC"/>
</dbReference>
<dbReference type="GO" id="GO:0005737">
    <property type="term" value="C:cytoplasm"/>
    <property type="evidence" value="ECO:0007669"/>
    <property type="project" value="TreeGrafter"/>
</dbReference>
<dbReference type="GO" id="GO:0046872">
    <property type="term" value="F:metal ion binding"/>
    <property type="evidence" value="ECO:0007669"/>
    <property type="project" value="UniProtKB-KW"/>
</dbReference>
<gene>
    <name evidence="9" type="ORF">SmJEL517_g00159</name>
</gene>